<feature type="region of interest" description="Disordered" evidence="1">
    <location>
        <begin position="124"/>
        <end position="190"/>
    </location>
</feature>
<evidence type="ECO:0000313" key="2">
    <source>
        <dbReference type="EMBL" id="MBB4220674.1"/>
    </source>
</evidence>
<sequence length="225" mass="24294">MTLLASGRFASRGRVSPRRATYFLLLRQKKVGKEKATLLSVSLRCATGNLRCSAQEGVRRTRFAQTAAALIPPAPALLGTARRERSAPSLRSAFEQPGLAFASLGQVSSSSGLAEPNAPFQAQQAQSACWAPAAERSDGPRVPNPLWLRRGAQRFADQGSPLSERSEFGRDPAKREHRRLPRSAAKGSQTVGSPFFCLLFFGEAKKSRSAAGPRPGLRPPQGEQR</sequence>
<feature type="region of interest" description="Disordered" evidence="1">
    <location>
        <begin position="206"/>
        <end position="225"/>
    </location>
</feature>
<comment type="caution">
    <text evidence="2">The sequence shown here is derived from an EMBL/GenBank/DDBJ whole genome shotgun (WGS) entry which is preliminary data.</text>
</comment>
<evidence type="ECO:0000256" key="1">
    <source>
        <dbReference type="SAM" id="MobiDB-lite"/>
    </source>
</evidence>
<gene>
    <name evidence="2" type="ORF">GGD71_001421</name>
</gene>
<dbReference type="EMBL" id="JACIFZ010000001">
    <property type="protein sequence ID" value="MBB4220674.1"/>
    <property type="molecule type" value="Genomic_DNA"/>
</dbReference>
<accession>A0A840FJN4</accession>
<name>A0A840FJN4_9BURK</name>
<feature type="compositionally biased region" description="Basic and acidic residues" evidence="1">
    <location>
        <begin position="164"/>
        <end position="174"/>
    </location>
</feature>
<evidence type="ECO:0000313" key="3">
    <source>
        <dbReference type="Proteomes" id="UP000524450"/>
    </source>
</evidence>
<reference evidence="2 3" key="1">
    <citation type="submission" date="2020-08" db="EMBL/GenBank/DDBJ databases">
        <title>Genomic Encyclopedia of Type Strains, Phase IV (KMG-V): Genome sequencing to study the core and pangenomes of soil and plant-associated prokaryotes.</title>
        <authorList>
            <person name="Whitman W."/>
        </authorList>
    </citation>
    <scope>NUCLEOTIDE SEQUENCE [LARGE SCALE GENOMIC DNA]</scope>
    <source>
        <strain evidence="2 3">34/80</strain>
    </source>
</reference>
<organism evidence="2 3">
    <name type="scientific">Variovorax guangxiensis</name>
    <dbReference type="NCBI Taxonomy" id="1775474"/>
    <lineage>
        <taxon>Bacteria</taxon>
        <taxon>Pseudomonadati</taxon>
        <taxon>Pseudomonadota</taxon>
        <taxon>Betaproteobacteria</taxon>
        <taxon>Burkholderiales</taxon>
        <taxon>Comamonadaceae</taxon>
        <taxon>Variovorax</taxon>
    </lineage>
</organism>
<proteinExistence type="predicted"/>
<protein>
    <submittedName>
        <fullName evidence="2">Uncharacterized protein</fullName>
    </submittedName>
</protein>
<dbReference type="Proteomes" id="UP000524450">
    <property type="component" value="Unassembled WGS sequence"/>
</dbReference>
<dbReference type="AlphaFoldDB" id="A0A840FJN4"/>